<gene>
    <name evidence="1" type="ORF">BB451_05590</name>
</gene>
<proteinExistence type="predicted"/>
<organism evidence="1 2">
    <name type="scientific">Helicobacter pylori</name>
    <name type="common">Campylobacter pylori</name>
    <dbReference type="NCBI Taxonomy" id="210"/>
    <lineage>
        <taxon>Bacteria</taxon>
        <taxon>Pseudomonadati</taxon>
        <taxon>Campylobacterota</taxon>
        <taxon>Epsilonproteobacteria</taxon>
        <taxon>Campylobacterales</taxon>
        <taxon>Helicobacteraceae</taxon>
        <taxon>Helicobacter</taxon>
    </lineage>
</organism>
<reference evidence="1 2" key="1">
    <citation type="journal article" date="2017" name="Gut Pathog.">
        <title>Phylogenomics of Colombian Helicobacter pylori isolates.</title>
        <authorList>
            <person name="Gutierrez-Escobar A.J."/>
            <person name="Trujillo E."/>
            <person name="Acevedo O."/>
            <person name="Bravo M.M."/>
        </authorList>
    </citation>
    <scope>NUCLEOTIDE SEQUENCE [LARGE SCALE GENOMIC DNA]</scope>
    <source>
        <strain evidence="1 2">3076</strain>
    </source>
</reference>
<evidence type="ECO:0008006" key="3">
    <source>
        <dbReference type="Google" id="ProtNLM"/>
    </source>
</evidence>
<accession>A0AB73QRF8</accession>
<dbReference type="EMBL" id="MBGM01000004">
    <property type="protein sequence ID" value="PDW29798.1"/>
    <property type="molecule type" value="Genomic_DNA"/>
</dbReference>
<sequence length="306" mass="34501">MGFQNENKLKVGALVKATINDKVVEAKVISIGFNRVTLRSQKGNQASYAFNSEKFLKWFNKVPLTEHMRLHAENKKADILDGVKVVTSGPSVKERTSTPKEKESKFKLDFDFADDTTSPFMVFANAYANEKRSKRLGLLFSPMSYGGMGFQASLIIIHSLSFMADLKHHSDAEWNAMIENRNTDECFFDTFDDMLMGDVTLFCKAIETYAKNLKRPDGKSYGVTLEEWAKFLPRNKEEAKFVAQLLCDGGINKYDLTCAGLTPGVLADNLWSYGFRDEDYDEEGNVIKERDIVTGEELNNAEGNVE</sequence>
<evidence type="ECO:0000313" key="2">
    <source>
        <dbReference type="Proteomes" id="UP000220469"/>
    </source>
</evidence>
<protein>
    <recommendedName>
        <fullName evidence="3">HP0423 family protein</fullName>
    </recommendedName>
</protein>
<evidence type="ECO:0000313" key="1">
    <source>
        <dbReference type="EMBL" id="PDW29798.1"/>
    </source>
</evidence>
<dbReference type="AlphaFoldDB" id="A0AB73QRF8"/>
<comment type="caution">
    <text evidence="1">The sequence shown here is derived from an EMBL/GenBank/DDBJ whole genome shotgun (WGS) entry which is preliminary data.</text>
</comment>
<dbReference type="Proteomes" id="UP000220469">
    <property type="component" value="Unassembled WGS sequence"/>
</dbReference>
<name>A0AB73QRF8_HELPX</name>
<dbReference type="RefSeq" id="WP_097696535.1">
    <property type="nucleotide sequence ID" value="NZ_MBGM01000004.1"/>
</dbReference>